<dbReference type="PANTHER" id="PTHR35793:SF2">
    <property type="entry name" value="INNER MEMBRANE PROTEIN YJIG"/>
    <property type="match status" value="1"/>
</dbReference>
<feature type="transmembrane region" description="Helical" evidence="1">
    <location>
        <begin position="44"/>
        <end position="64"/>
    </location>
</feature>
<evidence type="ECO:0000256" key="1">
    <source>
        <dbReference type="SAM" id="Phobius"/>
    </source>
</evidence>
<keyword evidence="1" id="KW-0812">Transmembrane</keyword>
<proteinExistence type="predicted"/>
<evidence type="ECO:0000313" key="3">
    <source>
        <dbReference type="EMBL" id="KKN44693.1"/>
    </source>
</evidence>
<feature type="transmembrane region" description="Helical" evidence="1">
    <location>
        <begin position="385"/>
        <end position="408"/>
    </location>
</feature>
<evidence type="ECO:0000259" key="2">
    <source>
        <dbReference type="Pfam" id="PF07670"/>
    </source>
</evidence>
<feature type="transmembrane region" description="Helical" evidence="1">
    <location>
        <begin position="172"/>
        <end position="194"/>
    </location>
</feature>
<feature type="domain" description="Nucleoside transporter/FeoB GTPase Gate" evidence="2">
    <location>
        <begin position="49"/>
        <end position="158"/>
    </location>
</feature>
<gene>
    <name evidence="3" type="ORF">LCGC14_0690410</name>
</gene>
<keyword evidence="1" id="KW-1133">Transmembrane helix</keyword>
<accession>A0A0F9TTI3</accession>
<dbReference type="InterPro" id="IPR052549">
    <property type="entry name" value="SpmB"/>
</dbReference>
<feature type="transmembrane region" description="Helical" evidence="1">
    <location>
        <begin position="206"/>
        <end position="224"/>
    </location>
</feature>
<organism evidence="3">
    <name type="scientific">marine sediment metagenome</name>
    <dbReference type="NCBI Taxonomy" id="412755"/>
    <lineage>
        <taxon>unclassified sequences</taxon>
        <taxon>metagenomes</taxon>
        <taxon>ecological metagenomes</taxon>
    </lineage>
</organism>
<reference evidence="3" key="1">
    <citation type="journal article" date="2015" name="Nature">
        <title>Complex archaea that bridge the gap between prokaryotes and eukaryotes.</title>
        <authorList>
            <person name="Spang A."/>
            <person name="Saw J.H."/>
            <person name="Jorgensen S.L."/>
            <person name="Zaremba-Niedzwiedzka K."/>
            <person name="Martijn J."/>
            <person name="Lind A.E."/>
            <person name="van Eijk R."/>
            <person name="Schleper C."/>
            <person name="Guy L."/>
            <person name="Ettema T.J."/>
        </authorList>
    </citation>
    <scope>NUCLEOTIDE SEQUENCE</scope>
</reference>
<dbReference type="InterPro" id="IPR011415">
    <property type="entry name" value="SpmA_SpmB"/>
</dbReference>
<feature type="transmembrane region" description="Helical" evidence="1">
    <location>
        <begin position="236"/>
        <end position="255"/>
    </location>
</feature>
<dbReference type="PANTHER" id="PTHR35793">
    <property type="entry name" value="INNER MEMBRANE PROTEIN YJIG"/>
    <property type="match status" value="1"/>
</dbReference>
<feature type="transmembrane region" description="Helical" evidence="1">
    <location>
        <begin position="275"/>
        <end position="292"/>
    </location>
</feature>
<name>A0A0F9TTI3_9ZZZZ</name>
<protein>
    <recommendedName>
        <fullName evidence="2">Nucleoside transporter/FeoB GTPase Gate domain-containing protein</fullName>
    </recommendedName>
</protein>
<feature type="domain" description="Nucleoside transporter/FeoB GTPase Gate" evidence="2">
    <location>
        <begin position="276"/>
        <end position="380"/>
    </location>
</feature>
<dbReference type="GO" id="GO:0005886">
    <property type="term" value="C:plasma membrane"/>
    <property type="evidence" value="ECO:0007669"/>
    <property type="project" value="TreeGrafter"/>
</dbReference>
<dbReference type="PIRSF" id="PIRSF036542">
    <property type="entry name" value="SpmA_SpmB"/>
    <property type="match status" value="1"/>
</dbReference>
<keyword evidence="1" id="KW-0472">Membrane</keyword>
<comment type="caution">
    <text evidence="3">The sequence shown here is derived from an EMBL/GenBank/DDBJ whole genome shotgun (WGS) entry which is preliminary data.</text>
</comment>
<sequence>MLNIIWIAFFLIAFLVALYKLVFMGDTLIFSEIMQALFALSKTAFEIALGLTGILALWLGIMKIGEKSGFILLLTRALTPLFQRLMPEVPKNHPAIGAMVMNISANALGLDNAATPLGIKAMKELQTLNPFKDTASNAQILFLVINTSAVTLFPVTIFTYRAQMGAANPTDVFIPILLATYVSTLIGLLSVAWIQKINLVDKVIMSYLGAFTLLIMSIVVYFSQLPQEVMLTQSSLLSNVILFSLVILFISTALIKKINAYDAFIEGAKEGFETAITIIPYLVAMLVAIGVFRASGAMDILAEGVRSLVLSIGLDDQFIEALPTALMKPFSGSGARAMMVDTMQAYGADSFSGRLSSIVQGSTETTFYVLAVYFGSVGIKNVRHAVGCGLAADLAGICAAIAVTYWFFS</sequence>
<dbReference type="AlphaFoldDB" id="A0A0F9TTI3"/>
<dbReference type="InterPro" id="IPR011642">
    <property type="entry name" value="Gate_dom"/>
</dbReference>
<feature type="transmembrane region" description="Helical" evidence="1">
    <location>
        <begin position="140"/>
        <end position="160"/>
    </location>
</feature>
<dbReference type="EMBL" id="LAZR01001435">
    <property type="protein sequence ID" value="KKN44693.1"/>
    <property type="molecule type" value="Genomic_DNA"/>
</dbReference>
<feature type="transmembrane region" description="Helical" evidence="1">
    <location>
        <begin position="6"/>
        <end position="23"/>
    </location>
</feature>
<dbReference type="Pfam" id="PF07670">
    <property type="entry name" value="Gate"/>
    <property type="match status" value="2"/>
</dbReference>